<keyword evidence="4" id="KW-0808">Transferase</keyword>
<dbReference type="InterPro" id="IPR046341">
    <property type="entry name" value="SET_dom_sf"/>
</dbReference>
<proteinExistence type="predicted"/>
<keyword evidence="2" id="KW-0158">Chromosome</keyword>
<keyword evidence="3" id="KW-0489">Methyltransferase</keyword>
<dbReference type="SUPFAM" id="SSF82199">
    <property type="entry name" value="SET domain"/>
    <property type="match status" value="1"/>
</dbReference>
<dbReference type="PANTHER" id="PTHR46223:SF3">
    <property type="entry name" value="HISTONE-LYSINE N-METHYLTRANSFERASE SET-23"/>
    <property type="match status" value="1"/>
</dbReference>
<feature type="domain" description="Pre-SET" evidence="9">
    <location>
        <begin position="29"/>
        <end position="96"/>
    </location>
</feature>
<dbReference type="InterPro" id="IPR050973">
    <property type="entry name" value="H3K9_Histone-Lys_N-MTase"/>
</dbReference>
<keyword evidence="5" id="KW-0949">S-adenosyl-L-methionine</keyword>
<evidence type="ECO:0000256" key="6">
    <source>
        <dbReference type="ARBA" id="ARBA00022723"/>
    </source>
</evidence>
<comment type="subcellular location">
    <subcellularLocation>
        <location evidence="1">Chromosome</location>
    </subcellularLocation>
</comment>
<evidence type="ECO:0000256" key="5">
    <source>
        <dbReference type="ARBA" id="ARBA00022691"/>
    </source>
</evidence>
<gene>
    <name evidence="11" type="ORF">NQ318_012420</name>
</gene>
<dbReference type="GO" id="GO:0005694">
    <property type="term" value="C:chromosome"/>
    <property type="evidence" value="ECO:0007669"/>
    <property type="project" value="UniProtKB-SubCell"/>
</dbReference>
<dbReference type="GO" id="GO:0008757">
    <property type="term" value="F:S-adenosylmethionine-dependent methyltransferase activity"/>
    <property type="evidence" value="ECO:0007669"/>
    <property type="project" value="UniProtKB-ARBA"/>
</dbReference>
<dbReference type="Pfam" id="PF00856">
    <property type="entry name" value="SET"/>
    <property type="match status" value="1"/>
</dbReference>
<dbReference type="GO" id="GO:0042054">
    <property type="term" value="F:histone methyltransferase activity"/>
    <property type="evidence" value="ECO:0007669"/>
    <property type="project" value="InterPro"/>
</dbReference>
<keyword evidence="7" id="KW-0862">Zinc</keyword>
<keyword evidence="6" id="KW-0479">Metal-binding</keyword>
<dbReference type="SMART" id="SM00508">
    <property type="entry name" value="PostSET"/>
    <property type="match status" value="1"/>
</dbReference>
<evidence type="ECO:0000313" key="11">
    <source>
        <dbReference type="EMBL" id="KAJ8945701.1"/>
    </source>
</evidence>
<evidence type="ECO:0000256" key="3">
    <source>
        <dbReference type="ARBA" id="ARBA00022603"/>
    </source>
</evidence>
<evidence type="ECO:0000259" key="9">
    <source>
        <dbReference type="PROSITE" id="PS50867"/>
    </source>
</evidence>
<dbReference type="PANTHER" id="PTHR46223">
    <property type="entry name" value="HISTONE-LYSINE N-METHYLTRANSFERASE SUV39H"/>
    <property type="match status" value="1"/>
</dbReference>
<dbReference type="PROSITE" id="PS50280">
    <property type="entry name" value="SET"/>
    <property type="match status" value="1"/>
</dbReference>
<dbReference type="InterPro" id="IPR007728">
    <property type="entry name" value="Pre-SET_dom"/>
</dbReference>
<dbReference type="PROSITE" id="PS50868">
    <property type="entry name" value="POST_SET"/>
    <property type="match status" value="1"/>
</dbReference>
<dbReference type="SMART" id="SM00317">
    <property type="entry name" value="SET"/>
    <property type="match status" value="1"/>
</dbReference>
<protein>
    <recommendedName>
        <fullName evidence="13">Histone-lysine N-methyltransferase set-23</fullName>
    </recommendedName>
</protein>
<feature type="domain" description="Post-SET" evidence="10">
    <location>
        <begin position="237"/>
        <end position="253"/>
    </location>
</feature>
<dbReference type="AlphaFoldDB" id="A0AAV8Y383"/>
<accession>A0AAV8Y383</accession>
<comment type="caution">
    <text evidence="11">The sequence shown here is derived from an EMBL/GenBank/DDBJ whole genome shotgun (WGS) entry which is preliminary data.</text>
</comment>
<dbReference type="InterPro" id="IPR001214">
    <property type="entry name" value="SET_dom"/>
</dbReference>
<evidence type="ECO:0000256" key="4">
    <source>
        <dbReference type="ARBA" id="ARBA00022679"/>
    </source>
</evidence>
<dbReference type="InterPro" id="IPR003616">
    <property type="entry name" value="Post-SET_dom"/>
</dbReference>
<dbReference type="Gene3D" id="2.170.270.10">
    <property type="entry name" value="SET domain"/>
    <property type="match status" value="1"/>
</dbReference>
<evidence type="ECO:0000259" key="10">
    <source>
        <dbReference type="PROSITE" id="PS50868"/>
    </source>
</evidence>
<keyword evidence="12" id="KW-1185">Reference proteome</keyword>
<dbReference type="Proteomes" id="UP001162162">
    <property type="component" value="Unassembled WGS sequence"/>
</dbReference>
<dbReference type="GO" id="GO:0008270">
    <property type="term" value="F:zinc ion binding"/>
    <property type="evidence" value="ECO:0007669"/>
    <property type="project" value="InterPro"/>
</dbReference>
<dbReference type="GO" id="GO:0005634">
    <property type="term" value="C:nucleus"/>
    <property type="evidence" value="ECO:0007669"/>
    <property type="project" value="InterPro"/>
</dbReference>
<organism evidence="11 12">
    <name type="scientific">Aromia moschata</name>
    <dbReference type="NCBI Taxonomy" id="1265417"/>
    <lineage>
        <taxon>Eukaryota</taxon>
        <taxon>Metazoa</taxon>
        <taxon>Ecdysozoa</taxon>
        <taxon>Arthropoda</taxon>
        <taxon>Hexapoda</taxon>
        <taxon>Insecta</taxon>
        <taxon>Pterygota</taxon>
        <taxon>Neoptera</taxon>
        <taxon>Endopterygota</taxon>
        <taxon>Coleoptera</taxon>
        <taxon>Polyphaga</taxon>
        <taxon>Cucujiformia</taxon>
        <taxon>Chrysomeloidea</taxon>
        <taxon>Cerambycidae</taxon>
        <taxon>Cerambycinae</taxon>
        <taxon>Callichromatini</taxon>
        <taxon>Aromia</taxon>
    </lineage>
</organism>
<dbReference type="Pfam" id="PF05033">
    <property type="entry name" value="Pre-SET"/>
    <property type="match status" value="1"/>
</dbReference>
<name>A0AAV8Y383_9CUCU</name>
<dbReference type="EMBL" id="JAPWTK010000211">
    <property type="protein sequence ID" value="KAJ8945701.1"/>
    <property type="molecule type" value="Genomic_DNA"/>
</dbReference>
<sequence>MEFADEYTHEIQNCLPTKEVEDLYEYELQGCECEINCEIDNCACLQRSGTFYNYNDVLELRNYSVSEKNVRGPTYECNENCKCKEKICGNRLVQFGPRKSLEVRPCEDPAKGLGLFTTDEINEGNFICEYAGEIITELEASKRFRSNGEQNKMNYVFCINENFGERTSKTFIDPTYYGNIGRYINHSCEPNCKLLVIRVNDTMPILGVFADQNIEEKTEITYDYGDAEKSTEGTTSHRKICHCNSKNCRKYLPFNINLT</sequence>
<evidence type="ECO:0000256" key="1">
    <source>
        <dbReference type="ARBA" id="ARBA00004286"/>
    </source>
</evidence>
<evidence type="ECO:0000256" key="7">
    <source>
        <dbReference type="ARBA" id="ARBA00022833"/>
    </source>
</evidence>
<evidence type="ECO:0000259" key="8">
    <source>
        <dbReference type="PROSITE" id="PS50280"/>
    </source>
</evidence>
<feature type="domain" description="SET" evidence="8">
    <location>
        <begin position="99"/>
        <end position="225"/>
    </location>
</feature>
<evidence type="ECO:0000256" key="2">
    <source>
        <dbReference type="ARBA" id="ARBA00022454"/>
    </source>
</evidence>
<dbReference type="GO" id="GO:0032259">
    <property type="term" value="P:methylation"/>
    <property type="evidence" value="ECO:0007669"/>
    <property type="project" value="UniProtKB-KW"/>
</dbReference>
<evidence type="ECO:0000313" key="12">
    <source>
        <dbReference type="Proteomes" id="UP001162162"/>
    </source>
</evidence>
<evidence type="ECO:0008006" key="13">
    <source>
        <dbReference type="Google" id="ProtNLM"/>
    </source>
</evidence>
<reference evidence="11" key="1">
    <citation type="journal article" date="2023" name="Insect Mol. Biol.">
        <title>Genome sequencing provides insights into the evolution of gene families encoding plant cell wall-degrading enzymes in longhorned beetles.</title>
        <authorList>
            <person name="Shin N.R."/>
            <person name="Okamura Y."/>
            <person name="Kirsch R."/>
            <person name="Pauchet Y."/>
        </authorList>
    </citation>
    <scope>NUCLEOTIDE SEQUENCE</scope>
    <source>
        <strain evidence="11">AMC_N1</strain>
    </source>
</reference>
<dbReference type="PROSITE" id="PS50867">
    <property type="entry name" value="PRE_SET"/>
    <property type="match status" value="1"/>
</dbReference>
<dbReference type="GO" id="GO:0008170">
    <property type="term" value="F:N-methyltransferase activity"/>
    <property type="evidence" value="ECO:0007669"/>
    <property type="project" value="UniProtKB-ARBA"/>
</dbReference>